<gene>
    <name evidence="2" type="ORF">SAMN05720469_1761</name>
</gene>
<dbReference type="Gene3D" id="3.40.50.1820">
    <property type="entry name" value="alpha/beta hydrolase"/>
    <property type="match status" value="1"/>
</dbReference>
<dbReference type="EMBL" id="FRAW01000076">
    <property type="protein sequence ID" value="SHL34695.1"/>
    <property type="molecule type" value="Genomic_DNA"/>
</dbReference>
<evidence type="ECO:0000313" key="2">
    <source>
        <dbReference type="EMBL" id="SHL34695.1"/>
    </source>
</evidence>
<dbReference type="InterPro" id="IPR029058">
    <property type="entry name" value="AB_hydrolase_fold"/>
</dbReference>
<dbReference type="Pfam" id="PF07819">
    <property type="entry name" value="PGAP1"/>
    <property type="match status" value="1"/>
</dbReference>
<feature type="non-terminal residue" evidence="2">
    <location>
        <position position="596"/>
    </location>
</feature>
<protein>
    <submittedName>
        <fullName evidence="2">PGAP1-like protein</fullName>
    </submittedName>
</protein>
<organism evidence="2 3">
    <name type="scientific">Fibrobacter intestinalis</name>
    <dbReference type="NCBI Taxonomy" id="28122"/>
    <lineage>
        <taxon>Bacteria</taxon>
        <taxon>Pseudomonadati</taxon>
        <taxon>Fibrobacterota</taxon>
        <taxon>Fibrobacteria</taxon>
        <taxon>Fibrobacterales</taxon>
        <taxon>Fibrobacteraceae</taxon>
        <taxon>Fibrobacter</taxon>
    </lineage>
</organism>
<reference evidence="3" key="1">
    <citation type="submission" date="2016-11" db="EMBL/GenBank/DDBJ databases">
        <authorList>
            <person name="Varghese N."/>
            <person name="Submissions S."/>
        </authorList>
    </citation>
    <scope>NUCLEOTIDE SEQUENCE [LARGE SCALE GENOMIC DNA]</scope>
    <source>
        <strain evidence="3">UWOS</strain>
    </source>
</reference>
<sequence>MSKRIVLFLILTIICESWSVPKPMESITNYNVVMVHGAYESSKGIAESNGYAEAYNDSSFLGDAYLGKYDGNERIVKWLSNKVFEEPDIGKARSPLNSYIYHWRSFTNPANNSINNAIELGDRTWNKDKKFGGRRALVEEAQEVKAVFHNPSTGRTDSGQVALDFIRQDPDLYRQLASRYILIGHSMGGVVAREWIQNSNYYHDEVDKVITLDSPHEGTGALNMELDLKNRDVALSQHIVTDALMVVVGVATMTGGVVTKTVGITSSVMTLLAQWLDYTVIGPKILDGLDDYVDSDPLVDYVDPLKKGKGHIDFLKGIEAHDSLPMFRLLGADSSITFTDPHKNIPEITYFFVPAEIGVGMENFFSQLGEGDEIFSPYSFALASKAATVGLWASASAREQGSSLVSKSSGWADGTKSLTSGIVDVKRARFNAAPTADYEGWRIVAEATAIAAAACLGADVALAWIKPAAIAANVAIIAGTTALIANSAISLLSEDMIDELTYSHQRPLYDTILDRLHADYSNTISPIAGSSVNDTTINPLIMEDFLYEHPFVNLALLDSATLNSLQRNPAAKLNRNCYYLGNRENAKCAVGLFAKS</sequence>
<evidence type="ECO:0000259" key="1">
    <source>
        <dbReference type="Pfam" id="PF07819"/>
    </source>
</evidence>
<accession>A0A1M6ZWH4</accession>
<feature type="domain" description="GPI inositol-deacylase PGAP1-like alpha/beta" evidence="1">
    <location>
        <begin position="165"/>
        <end position="220"/>
    </location>
</feature>
<dbReference type="GO" id="GO:0016788">
    <property type="term" value="F:hydrolase activity, acting on ester bonds"/>
    <property type="evidence" value="ECO:0007669"/>
    <property type="project" value="InterPro"/>
</dbReference>
<dbReference type="SUPFAM" id="SSF53474">
    <property type="entry name" value="alpha/beta-Hydrolases"/>
    <property type="match status" value="1"/>
</dbReference>
<keyword evidence="3" id="KW-1185">Reference proteome</keyword>
<proteinExistence type="predicted"/>
<name>A0A1M6ZWH4_9BACT</name>
<dbReference type="AlphaFoldDB" id="A0A1M6ZWH4"/>
<evidence type="ECO:0000313" key="3">
    <source>
        <dbReference type="Proteomes" id="UP000184275"/>
    </source>
</evidence>
<dbReference type="RefSeq" id="WP_220387097.1">
    <property type="nucleotide sequence ID" value="NZ_FRAW01000076.1"/>
</dbReference>
<dbReference type="InterPro" id="IPR012908">
    <property type="entry name" value="PGAP1-ab_dom-like"/>
</dbReference>
<dbReference type="Proteomes" id="UP000184275">
    <property type="component" value="Unassembled WGS sequence"/>
</dbReference>